<keyword evidence="10" id="KW-1185">Reference proteome</keyword>
<dbReference type="InterPro" id="IPR001356">
    <property type="entry name" value="HD"/>
</dbReference>
<dbReference type="OrthoDB" id="6159439at2759"/>
<dbReference type="EMBL" id="GG745329">
    <property type="protein sequence ID" value="KNE55165.1"/>
    <property type="molecule type" value="Genomic_DNA"/>
</dbReference>
<feature type="compositionally biased region" description="Low complexity" evidence="7">
    <location>
        <begin position="717"/>
        <end position="736"/>
    </location>
</feature>
<sequence>MPGVHVPPVPPLPVAFSPHQLFAPLPPTSSSAGLVYHAVAAAAASAPSSPLVGTPRAPLPVQAPAQMVLQQQQQQPMQQQQQPMQSMQQQLNQQQQQPQRQQTADAPRKPSPPSFRPLAPAPTPPTPAVPLEPASHDEAANDDAGDSAAPTPAGTPSTTTTGKRRARATPDQLAILEETFLTHTSPNQQLRQELAQKLGMSERSVQIWFQNKRAKVKLKQRKSLQAQEEALRSQLAMMPPGAMWGHHHHQMGAGASLVGAPNGASPIMPGMVLASPNGAGAMHSPAHLASPLTPSGAFPPDMYHQQRLLAASAMVSSTSALGSLDILGTYLLPIDSLLIGTWRRIAILSTKSLFCAYSLTHRLFTWTISDAGHTFKMEVPFASVTRLVLHAVVPPPAYPPGSQPPTPSDVPAPVQAVELVLHLTQPPTFWMQVETASGKVWTCCRDFTANRQAETHLVHRLRGKADLMRNQVSTILQSDPGLHAVAFVDGALTAPAHTGVELAASMVMGIPPPTMAAAAQPAMTPLTATAPQQQPMPPHMPAPITNGTPAPQPTTMYPSMSSPTPTPGHSTPVTPTLGMAQMTLQDATIENPAEHPALRTLRNRPRRSVSAPTMPQFRMLAHLGPSPLGGLPEVASAMLPPAPPVSDLAMALGPAIVDPRPTVRLMAPPPGNNAAVPSLSPVAAQVRTFTAPHLRGAQNAASANGESGSTPTSPNVARGAPGSALAAAFPTPSAESTPPPAPTAQQTQQAVPMVLDAFPTSSTTTYSAPPRRN</sequence>
<name>A0A0L0RYD3_ALLM3</name>
<dbReference type="PANTHER" id="PTHR24324:SF5">
    <property type="entry name" value="HEMATOPOIETICALLY-EXPRESSED HOMEOBOX PROTEIN HHEX"/>
    <property type="match status" value="1"/>
</dbReference>
<feature type="compositionally biased region" description="Low complexity" evidence="7">
    <location>
        <begin position="759"/>
        <end position="773"/>
    </location>
</feature>
<accession>A0A0L0RYD3</accession>
<dbReference type="PANTHER" id="PTHR24324">
    <property type="entry name" value="HOMEOBOX PROTEIN HHEX"/>
    <property type="match status" value="1"/>
</dbReference>
<feature type="compositionally biased region" description="Pro residues" evidence="7">
    <location>
        <begin position="109"/>
        <end position="130"/>
    </location>
</feature>
<dbReference type="AlphaFoldDB" id="A0A0L0RYD3"/>
<reference evidence="9 10" key="1">
    <citation type="submission" date="2009-11" db="EMBL/GenBank/DDBJ databases">
        <title>Annotation of Allomyces macrogynus ATCC 38327.</title>
        <authorList>
            <consortium name="The Broad Institute Genome Sequencing Platform"/>
            <person name="Russ C."/>
            <person name="Cuomo C."/>
            <person name="Burger G."/>
            <person name="Gray M.W."/>
            <person name="Holland P.W.H."/>
            <person name="King N."/>
            <person name="Lang F.B.F."/>
            <person name="Roger A.J."/>
            <person name="Ruiz-Trillo I."/>
            <person name="Young S.K."/>
            <person name="Zeng Q."/>
            <person name="Gargeya S."/>
            <person name="Fitzgerald M."/>
            <person name="Haas B."/>
            <person name="Abouelleil A."/>
            <person name="Alvarado L."/>
            <person name="Arachchi H.M."/>
            <person name="Berlin A."/>
            <person name="Chapman S.B."/>
            <person name="Gearin G."/>
            <person name="Goldberg J."/>
            <person name="Griggs A."/>
            <person name="Gujja S."/>
            <person name="Hansen M."/>
            <person name="Heiman D."/>
            <person name="Howarth C."/>
            <person name="Larimer J."/>
            <person name="Lui A."/>
            <person name="MacDonald P.J.P."/>
            <person name="McCowen C."/>
            <person name="Montmayeur A."/>
            <person name="Murphy C."/>
            <person name="Neiman D."/>
            <person name="Pearson M."/>
            <person name="Priest M."/>
            <person name="Roberts A."/>
            <person name="Saif S."/>
            <person name="Shea T."/>
            <person name="Sisk P."/>
            <person name="Stolte C."/>
            <person name="Sykes S."/>
            <person name="Wortman J."/>
            <person name="Nusbaum C."/>
            <person name="Birren B."/>
        </authorList>
    </citation>
    <scope>NUCLEOTIDE SEQUENCE [LARGE SCALE GENOMIC DNA]</scope>
    <source>
        <strain evidence="9 10">ATCC 38327</strain>
    </source>
</reference>
<feature type="compositionally biased region" description="Low complexity" evidence="7">
    <location>
        <begin position="743"/>
        <end position="752"/>
    </location>
</feature>
<dbReference type="Gene3D" id="1.10.10.60">
    <property type="entry name" value="Homeodomain-like"/>
    <property type="match status" value="1"/>
</dbReference>
<reference evidence="10" key="2">
    <citation type="submission" date="2009-11" db="EMBL/GenBank/DDBJ databases">
        <title>The Genome Sequence of Allomyces macrogynus strain ATCC 38327.</title>
        <authorList>
            <consortium name="The Broad Institute Genome Sequencing Platform"/>
            <person name="Russ C."/>
            <person name="Cuomo C."/>
            <person name="Shea T."/>
            <person name="Young S.K."/>
            <person name="Zeng Q."/>
            <person name="Koehrsen M."/>
            <person name="Haas B."/>
            <person name="Borodovsky M."/>
            <person name="Guigo R."/>
            <person name="Alvarado L."/>
            <person name="Berlin A."/>
            <person name="Borenstein D."/>
            <person name="Chen Z."/>
            <person name="Engels R."/>
            <person name="Freedman E."/>
            <person name="Gellesch M."/>
            <person name="Goldberg J."/>
            <person name="Griggs A."/>
            <person name="Gujja S."/>
            <person name="Heiman D."/>
            <person name="Hepburn T."/>
            <person name="Howarth C."/>
            <person name="Jen D."/>
            <person name="Larson L."/>
            <person name="Lewis B."/>
            <person name="Mehta T."/>
            <person name="Park D."/>
            <person name="Pearson M."/>
            <person name="Roberts A."/>
            <person name="Saif S."/>
            <person name="Shenoy N."/>
            <person name="Sisk P."/>
            <person name="Stolte C."/>
            <person name="Sykes S."/>
            <person name="Walk T."/>
            <person name="White J."/>
            <person name="Yandava C."/>
            <person name="Burger G."/>
            <person name="Gray M.W."/>
            <person name="Holland P.W.H."/>
            <person name="King N."/>
            <person name="Lang F.B.F."/>
            <person name="Roger A.J."/>
            <person name="Ruiz-Trillo I."/>
            <person name="Lander E."/>
            <person name="Nusbaum C."/>
        </authorList>
    </citation>
    <scope>NUCLEOTIDE SEQUENCE [LARGE SCALE GENOMIC DNA]</scope>
    <source>
        <strain evidence="10">ATCC 38327</strain>
    </source>
</reference>
<evidence type="ECO:0000313" key="9">
    <source>
        <dbReference type="EMBL" id="KNE55165.1"/>
    </source>
</evidence>
<dbReference type="CDD" id="cd00086">
    <property type="entry name" value="homeodomain"/>
    <property type="match status" value="1"/>
</dbReference>
<protein>
    <recommendedName>
        <fullName evidence="8">Homeobox domain-containing protein</fullName>
    </recommendedName>
</protein>
<keyword evidence="4 5" id="KW-0539">Nucleus</keyword>
<dbReference type="SUPFAM" id="SSF46689">
    <property type="entry name" value="Homeodomain-like"/>
    <property type="match status" value="1"/>
</dbReference>
<evidence type="ECO:0000313" key="10">
    <source>
        <dbReference type="Proteomes" id="UP000054350"/>
    </source>
</evidence>
<feature type="compositionally biased region" description="Low complexity" evidence="7">
    <location>
        <begin position="146"/>
        <end position="161"/>
    </location>
</feature>
<evidence type="ECO:0000256" key="5">
    <source>
        <dbReference type="PROSITE-ProRule" id="PRU00108"/>
    </source>
</evidence>
<evidence type="ECO:0000256" key="1">
    <source>
        <dbReference type="ARBA" id="ARBA00004123"/>
    </source>
</evidence>
<dbReference type="STRING" id="578462.A0A0L0RYD3"/>
<dbReference type="GO" id="GO:0000981">
    <property type="term" value="F:DNA-binding transcription factor activity, RNA polymerase II-specific"/>
    <property type="evidence" value="ECO:0007669"/>
    <property type="project" value="InterPro"/>
</dbReference>
<evidence type="ECO:0000256" key="2">
    <source>
        <dbReference type="ARBA" id="ARBA00023125"/>
    </source>
</evidence>
<dbReference type="InterPro" id="IPR009057">
    <property type="entry name" value="Homeodomain-like_sf"/>
</dbReference>
<evidence type="ECO:0000256" key="6">
    <source>
        <dbReference type="RuleBase" id="RU000682"/>
    </source>
</evidence>
<dbReference type="SMR" id="A0A0L0RYD3"/>
<dbReference type="VEuPathDB" id="FungiDB:AMAG_17748"/>
<dbReference type="eggNOG" id="KOG0849">
    <property type="taxonomic scope" value="Eukaryota"/>
</dbReference>
<dbReference type="InterPro" id="IPR000047">
    <property type="entry name" value="HTH_motif"/>
</dbReference>
<proteinExistence type="predicted"/>
<dbReference type="PRINTS" id="PR00031">
    <property type="entry name" value="HTHREPRESSR"/>
</dbReference>
<feature type="region of interest" description="Disordered" evidence="7">
    <location>
        <begin position="698"/>
        <end position="773"/>
    </location>
</feature>
<feature type="compositionally biased region" description="Low complexity" evidence="7">
    <location>
        <begin position="67"/>
        <end position="102"/>
    </location>
</feature>
<dbReference type="GO" id="GO:0005634">
    <property type="term" value="C:nucleus"/>
    <property type="evidence" value="ECO:0007669"/>
    <property type="project" value="UniProtKB-SubCell"/>
</dbReference>
<feature type="compositionally biased region" description="Polar residues" evidence="7">
    <location>
        <begin position="699"/>
        <end position="715"/>
    </location>
</feature>
<evidence type="ECO:0000259" key="8">
    <source>
        <dbReference type="PROSITE" id="PS50071"/>
    </source>
</evidence>
<organism evidence="9 10">
    <name type="scientific">Allomyces macrogynus (strain ATCC 38327)</name>
    <name type="common">Allomyces javanicus var. macrogynus</name>
    <dbReference type="NCBI Taxonomy" id="578462"/>
    <lineage>
        <taxon>Eukaryota</taxon>
        <taxon>Fungi</taxon>
        <taxon>Fungi incertae sedis</taxon>
        <taxon>Blastocladiomycota</taxon>
        <taxon>Blastocladiomycetes</taxon>
        <taxon>Blastocladiales</taxon>
        <taxon>Blastocladiaceae</taxon>
        <taxon>Allomyces</taxon>
    </lineage>
</organism>
<dbReference type="InterPro" id="IPR017970">
    <property type="entry name" value="Homeobox_CS"/>
</dbReference>
<keyword evidence="2 5" id="KW-0238">DNA-binding</keyword>
<feature type="DNA-binding region" description="Homeobox" evidence="5">
    <location>
        <begin position="161"/>
        <end position="220"/>
    </location>
</feature>
<feature type="domain" description="Homeobox" evidence="8">
    <location>
        <begin position="159"/>
        <end position="219"/>
    </location>
</feature>
<dbReference type="Pfam" id="PF00046">
    <property type="entry name" value="Homeodomain"/>
    <property type="match status" value="1"/>
</dbReference>
<comment type="subcellular location">
    <subcellularLocation>
        <location evidence="1 5 6">Nucleus</location>
    </subcellularLocation>
</comment>
<evidence type="ECO:0000256" key="4">
    <source>
        <dbReference type="ARBA" id="ARBA00023242"/>
    </source>
</evidence>
<dbReference type="PROSITE" id="PS00027">
    <property type="entry name" value="HOMEOBOX_1"/>
    <property type="match status" value="1"/>
</dbReference>
<keyword evidence="3 5" id="KW-0371">Homeobox</keyword>
<dbReference type="Proteomes" id="UP000054350">
    <property type="component" value="Unassembled WGS sequence"/>
</dbReference>
<dbReference type="GO" id="GO:0030154">
    <property type="term" value="P:cell differentiation"/>
    <property type="evidence" value="ECO:0007669"/>
    <property type="project" value="TreeGrafter"/>
</dbReference>
<gene>
    <name evidence="9" type="ORF">AMAG_17748</name>
</gene>
<feature type="region of interest" description="Disordered" evidence="7">
    <location>
        <begin position="67"/>
        <end position="167"/>
    </location>
</feature>
<dbReference type="InterPro" id="IPR051000">
    <property type="entry name" value="Homeobox_DNA-bind_prot"/>
</dbReference>
<dbReference type="GO" id="GO:0000978">
    <property type="term" value="F:RNA polymerase II cis-regulatory region sequence-specific DNA binding"/>
    <property type="evidence" value="ECO:0007669"/>
    <property type="project" value="TreeGrafter"/>
</dbReference>
<evidence type="ECO:0000256" key="7">
    <source>
        <dbReference type="SAM" id="MobiDB-lite"/>
    </source>
</evidence>
<dbReference type="SMART" id="SM00389">
    <property type="entry name" value="HOX"/>
    <property type="match status" value="1"/>
</dbReference>
<evidence type="ECO:0000256" key="3">
    <source>
        <dbReference type="ARBA" id="ARBA00023155"/>
    </source>
</evidence>
<dbReference type="PROSITE" id="PS50071">
    <property type="entry name" value="HOMEOBOX_2"/>
    <property type="match status" value="1"/>
</dbReference>